<evidence type="ECO:0000259" key="1">
    <source>
        <dbReference type="SMART" id="SM00267"/>
    </source>
</evidence>
<accession>A0A212L2R7</accession>
<reference evidence="2" key="1">
    <citation type="submission" date="2016-08" db="EMBL/GenBank/DDBJ databases">
        <authorList>
            <person name="Seilhamer J.J."/>
        </authorList>
    </citation>
    <scope>NUCLEOTIDE SEQUENCE</scope>
    <source>
        <strain evidence="2">86-1</strain>
    </source>
</reference>
<dbReference type="SUPFAM" id="SSF55073">
    <property type="entry name" value="Nucleotide cyclase"/>
    <property type="match status" value="1"/>
</dbReference>
<protein>
    <submittedName>
        <fullName evidence="2">Putative diguanylate cyclase</fullName>
    </submittedName>
</protein>
<feature type="domain" description="GGDEF" evidence="1">
    <location>
        <begin position="87"/>
        <end position="248"/>
    </location>
</feature>
<dbReference type="SMART" id="SM00267">
    <property type="entry name" value="GGDEF"/>
    <property type="match status" value="1"/>
</dbReference>
<dbReference type="InterPro" id="IPR029787">
    <property type="entry name" value="Nucleotide_cyclase"/>
</dbReference>
<organism evidence="2">
    <name type="scientific">uncultured Desulfovibrio sp</name>
    <dbReference type="NCBI Taxonomy" id="167968"/>
    <lineage>
        <taxon>Bacteria</taxon>
        <taxon>Pseudomonadati</taxon>
        <taxon>Thermodesulfobacteriota</taxon>
        <taxon>Desulfovibrionia</taxon>
        <taxon>Desulfovibrionales</taxon>
        <taxon>Desulfovibrionaceae</taxon>
        <taxon>Desulfovibrio</taxon>
        <taxon>environmental samples</taxon>
    </lineage>
</organism>
<dbReference type="InterPro" id="IPR043128">
    <property type="entry name" value="Rev_trsase/Diguanyl_cyclase"/>
</dbReference>
<proteinExistence type="predicted"/>
<gene>
    <name evidence="2" type="ORF">KL86DES1_20230</name>
</gene>
<dbReference type="InterPro" id="IPR000160">
    <property type="entry name" value="GGDEF_dom"/>
</dbReference>
<name>A0A212L2R7_9BACT</name>
<dbReference type="RefSeq" id="WP_179979930.1">
    <property type="nucleotide sequence ID" value="NZ_LT608333.1"/>
</dbReference>
<evidence type="ECO:0000313" key="2">
    <source>
        <dbReference type="EMBL" id="SCM71835.1"/>
    </source>
</evidence>
<dbReference type="AlphaFoldDB" id="A0A212L2R7"/>
<sequence>MSSNAELDALARELLALRTAAAADDPVPDAGSQLPHTVLVARLLSGFSPDRWQSFCRDYAESRWCVLPVAGSVLPDSMPDARSELPTQLVNVLINRLFLDQVEREVLRFSRSGGDLCLIYADITHRDAADTPWGRDEFEHLDAALAAALREHSEACDSLSHVAEGRYSLLLPGVNPLRARLLADQIQKNFVRQVGLRNTALANGGPVCALGIACINPGTGATAQTLLTQAEDALKNALSQPNGHICLAGGASLDERASLVHSSEKRFLFFGRNN</sequence>
<dbReference type="Pfam" id="PF00990">
    <property type="entry name" value="GGDEF"/>
    <property type="match status" value="1"/>
</dbReference>
<dbReference type="EMBL" id="FMJC01000002">
    <property type="protein sequence ID" value="SCM71835.1"/>
    <property type="molecule type" value="Genomic_DNA"/>
</dbReference>
<dbReference type="Gene3D" id="3.30.70.270">
    <property type="match status" value="1"/>
</dbReference>